<feature type="compositionally biased region" description="Polar residues" evidence="2">
    <location>
        <begin position="189"/>
        <end position="199"/>
    </location>
</feature>
<dbReference type="EMBL" id="FMWG01000004">
    <property type="protein sequence ID" value="SCZ61893.1"/>
    <property type="molecule type" value="Genomic_DNA"/>
</dbReference>
<keyword evidence="4" id="KW-1185">Reference proteome</keyword>
<accession>A0A1G5QJ84</accession>
<evidence type="ECO:0000256" key="2">
    <source>
        <dbReference type="SAM" id="MobiDB-lite"/>
    </source>
</evidence>
<feature type="compositionally biased region" description="Polar residues" evidence="2">
    <location>
        <begin position="980"/>
        <end position="994"/>
    </location>
</feature>
<organism evidence="3 4">
    <name type="scientific">Epibacterium ulvae</name>
    <dbReference type="NCBI Taxonomy" id="1156985"/>
    <lineage>
        <taxon>Bacteria</taxon>
        <taxon>Pseudomonadati</taxon>
        <taxon>Pseudomonadota</taxon>
        <taxon>Alphaproteobacteria</taxon>
        <taxon>Rhodobacterales</taxon>
        <taxon>Roseobacteraceae</taxon>
        <taxon>Epibacterium</taxon>
    </lineage>
</organism>
<name>A0A1G5QJ84_9RHOB</name>
<feature type="compositionally biased region" description="Polar residues" evidence="2">
    <location>
        <begin position="244"/>
        <end position="260"/>
    </location>
</feature>
<feature type="compositionally biased region" description="Low complexity" evidence="2">
    <location>
        <begin position="29"/>
        <end position="70"/>
    </location>
</feature>
<gene>
    <name evidence="3" type="ORF">SAMN04488118_104309</name>
</gene>
<proteinExistence type="predicted"/>
<feature type="coiled-coil region" evidence="1">
    <location>
        <begin position="1542"/>
        <end position="1569"/>
    </location>
</feature>
<feature type="compositionally biased region" description="Low complexity" evidence="2">
    <location>
        <begin position="77"/>
        <end position="88"/>
    </location>
</feature>
<dbReference type="Proteomes" id="UP000198767">
    <property type="component" value="Unassembled WGS sequence"/>
</dbReference>
<evidence type="ECO:0000256" key="1">
    <source>
        <dbReference type="SAM" id="Coils"/>
    </source>
</evidence>
<sequence length="1955" mass="212670">MDATQNIARSDSRTSSVGSAVDSPNPSTAPRLSLELPAAPLPPSADLAPVTYQQLQAEAAAADQAQGQTQSLSPLPQQAQDVQNAVQAETAELQPLDETEAQEEIVSESDAGEQETVSEPTNNTPAGLSVAERRTQLEKAIKGANPNVFEGAQKTTSELRSVFEGTAASQKSEVPATPLHSVTDRRTTFQDAGPSNNENVLREPQKTASELKSVFEAGDGATGAKSEDASASASVPERRVRFQDNVQTNGGAVVQEQQKPVSELHSVFSRQDQTRPASVESTTPAVRDEAAQAAPTNEAQATRAEPSQAAPTDEIRPAGNQAVQTQTAEDTEPETDTSEIQPQSGLRRSPSYTERLNVAKSDEGSAELPASKTRAPDEMTKPLVKDADIAPMSLPVQKAADKLDSVIVWARPDDTHQYHMKQGRPAADTRIISAAESTAGPTKALFLTDPTLGSGTVPIEQQKANIGASTGEGAGTVQVQIDLERLTDLEKESEIKLAQGSSLKVEENVEKPPITFTATYPNRKDDVTFVAKHDQNTGQYRLYEKATEASLLRDDKPIMALTNIPGDYQALSHKDAAFSGPGLLSASPHSDHMKTDESGRQEISLQNAKGEQESFSLERPRPFVTRHAGPATVTTLETEARDARTAHAEHLGSTTVGTPAQKNLTEFEVHVGQTLSKAAEQISEDGNELGFKAFVPDGQMDSANEASKTAYFPIAATIPSDRVAAFAGEFVPQVSENGAYLLEIPDLEALKRFDAAAKEAGFETNMINPAWLNAAGEAVATKNDDILVDVAPADLGMDTNDVTMQHIERLDLALARVDGAIRQNDFVRKPEADLPVVVDGIDTEPGERTFRDEKISELTKNAEDLERALPALETVARAALHASKNTDIGTAMLGKLDRIHAILTDVVLDKMLSSEVPKMREVGQKIDAQIATYEKEIRANMRDVSEDITQMQDKGYTLATEGKTNQRARRAAQANLRNNEPLQQTEGRKSTQQKAMRLRNLATGFLNFEQGQHKPVLTVELIRETDATEQKRSRLRGLKNRMKPNIQFGQQGVKTRQPTQAELGQLLKDQLVELGFKAEAEEIPDDGVLTSVSDAQDLLTRIEKLGKNLLGAGVAAAGLSTAVDDKKKKETEELDQKKQYQAAHAAMEILGLARYGKLLRASDKQVRDLVQAKLPQTEIKAILQKAIEHKVAPDLLPADTKLDDMSKHKAEEILKQLVVNMTDKMLEDKTLGVKVDELELKKDYTTQKRGKVLWHRRIKAQQAKQEETPAQTAQRQENRAILALQKLGSRMKTVERNAKIRAPQNDAEKLQKLSEQIDQQVQKGLNIPFKRWPADLQQRARDIIPAALIPDTEIGGFFDRNVPRDGDTGALREQSEWPETLKQFVAQTNVSADDLQTLLQDVAVEEKDGEIQPRSKNIPREEWPRELRVAADKAMPIPGAATKARIGLRAAYNATFKPVDSDARVRGLVQGAAGNVANSSALTGQTVNVVATNLGQNADTSSLTYARRGAQLAGAGPAAATRNFNVAEKYQNAGLEVRNVAQAEARDKATDLEREYQNIEGTVAKERSKVMHFLSERLLDKAEGRAKEKVSKTMAPINNVVGNVGAIQGVQLAIRGVIRTSNNQQATAGILEDLNAARQAFAESGAGALVNQAIPGALGTVSALASTLQLVQDAHTLYKTTEYRNQMQDGYEKAADLVAPDEKMPESVENAKYAASQTLDRKKQVYDGVSTLLDTIRDVSATVGFVSTAATPGGAPAAFVTTILAYNVVSGTNSLIKTGLEANRQHSKDQVRHALQNYMSENITDKQMTRLQNKYNLPPNSEPEKQKEAVVKMIIQREPALVVDQLLQDLRAEIPRATAQQIKDRVEAQEELAKLQAKPEKTAEDTAKIKEHETTLLVDAGRWLGKPVATFLKDALGVPAEHLMAIVDAKQTKDMDKHSVELLMSQISKRIKATN</sequence>
<feature type="compositionally biased region" description="Polar residues" evidence="2">
    <location>
        <begin position="115"/>
        <end position="126"/>
    </location>
</feature>
<evidence type="ECO:0000313" key="3">
    <source>
        <dbReference type="EMBL" id="SCZ61893.1"/>
    </source>
</evidence>
<feature type="compositionally biased region" description="Acidic residues" evidence="2">
    <location>
        <begin position="95"/>
        <end position="113"/>
    </location>
</feature>
<feature type="compositionally biased region" description="Low complexity" evidence="2">
    <location>
        <begin position="291"/>
        <end position="302"/>
    </location>
</feature>
<reference evidence="3 4" key="1">
    <citation type="submission" date="2016-10" db="EMBL/GenBank/DDBJ databases">
        <authorList>
            <person name="de Groot N.N."/>
        </authorList>
    </citation>
    <scope>NUCLEOTIDE SEQUENCE [LARGE SCALE GENOMIC DNA]</scope>
    <source>
        <strain evidence="3 4">U95</strain>
    </source>
</reference>
<feature type="compositionally biased region" description="Polar residues" evidence="2">
    <location>
        <begin position="1"/>
        <end position="28"/>
    </location>
</feature>
<evidence type="ECO:0000313" key="4">
    <source>
        <dbReference type="Proteomes" id="UP000198767"/>
    </source>
</evidence>
<protein>
    <submittedName>
        <fullName evidence="3">Uncharacterized protein</fullName>
    </submittedName>
</protein>
<feature type="region of interest" description="Disordered" evidence="2">
    <location>
        <begin position="1"/>
        <end position="132"/>
    </location>
</feature>
<feature type="compositionally biased region" description="Polar residues" evidence="2">
    <location>
        <begin position="268"/>
        <end position="284"/>
    </location>
</feature>
<dbReference type="RefSeq" id="WP_090218115.1">
    <property type="nucleotide sequence ID" value="NZ_FMWG01000004.1"/>
</dbReference>
<feature type="region of interest" description="Disordered" evidence="2">
    <location>
        <begin position="164"/>
        <end position="377"/>
    </location>
</feature>
<feature type="compositionally biased region" description="Polar residues" evidence="2">
    <location>
        <begin position="338"/>
        <end position="354"/>
    </location>
</feature>
<keyword evidence="1" id="KW-0175">Coiled coil</keyword>
<feature type="region of interest" description="Disordered" evidence="2">
    <location>
        <begin position="961"/>
        <end position="994"/>
    </location>
</feature>